<dbReference type="EMBL" id="NBYO01000001">
    <property type="protein sequence ID" value="OXT01647.1"/>
    <property type="molecule type" value="Genomic_DNA"/>
</dbReference>
<dbReference type="Proteomes" id="UP000215405">
    <property type="component" value="Unassembled WGS sequence"/>
</dbReference>
<accession>A0A231V0M0</accession>
<name>A0A231V0M0_9HYPH</name>
<evidence type="ECO:0000313" key="2">
    <source>
        <dbReference type="EMBL" id="OXT01647.1"/>
    </source>
</evidence>
<reference evidence="3" key="1">
    <citation type="journal article" date="2017" name="Int. J. Syst. Evol. Microbiol.">
        <title>Notoacmeibacter marinus gen. nov., sp. nov., isolated from the gut of a limpet and proposal of Notoacmeibacteraceae fam. nov. in the order Rhizobiales of the class Alphaproteobacteria.</title>
        <authorList>
            <person name="Huang Z."/>
            <person name="Guo F."/>
            <person name="Lai Q."/>
        </authorList>
    </citation>
    <scope>NUCLEOTIDE SEQUENCE [LARGE SCALE GENOMIC DNA]</scope>
    <source>
        <strain evidence="3">XMTR2A4</strain>
    </source>
</reference>
<evidence type="ECO:0000256" key="1">
    <source>
        <dbReference type="SAM" id="Coils"/>
    </source>
</evidence>
<protein>
    <submittedName>
        <fullName evidence="2">Uncharacterized protein</fullName>
    </submittedName>
</protein>
<dbReference type="RefSeq" id="WP_094075615.1">
    <property type="nucleotide sequence ID" value="NZ_NBYO01000001.1"/>
</dbReference>
<evidence type="ECO:0000313" key="3">
    <source>
        <dbReference type="Proteomes" id="UP000215405"/>
    </source>
</evidence>
<keyword evidence="3" id="KW-1185">Reference proteome</keyword>
<comment type="caution">
    <text evidence="2">The sequence shown here is derived from an EMBL/GenBank/DDBJ whole genome shotgun (WGS) entry which is preliminary data.</text>
</comment>
<proteinExistence type="predicted"/>
<organism evidence="2 3">
    <name type="scientific">Notoacmeibacter marinus</name>
    <dbReference type="NCBI Taxonomy" id="1876515"/>
    <lineage>
        <taxon>Bacteria</taxon>
        <taxon>Pseudomonadati</taxon>
        <taxon>Pseudomonadota</taxon>
        <taxon>Alphaproteobacteria</taxon>
        <taxon>Hyphomicrobiales</taxon>
        <taxon>Notoacmeibacteraceae</taxon>
        <taxon>Notoacmeibacter</taxon>
    </lineage>
</organism>
<keyword evidence="1" id="KW-0175">Coiled coil</keyword>
<gene>
    <name evidence="2" type="ORF">B7H23_01355</name>
</gene>
<dbReference type="AlphaFoldDB" id="A0A231V0M0"/>
<feature type="coiled-coil region" evidence="1">
    <location>
        <begin position="171"/>
        <end position="208"/>
    </location>
</feature>
<sequence length="283" mass="31379">MIQLSSHFRDNRQGHQSELLRQRQWFIKARQDQQRREEVAEQAEDNLIAAGQEIALATTMQIRQFQARMDAFEAGLDDYDAKLDIYDAAVARALMEQIERLGQLEAEKQAMLDSAFVLEDGRRVFLSRDRTYAVDEQGAQLTETEFVESGITPGEFTAEDFLANTDAIDRTNEEIDQLHEAQADIDAAREQSAEARELIEKSRDLAAEEDVTLEALEELDSEIADAMPDRLPTIPASAMKYVSETDLSAAPAIKNSFAGATANRLDTGVTMPSPAPAAIEPGG</sequence>